<dbReference type="Pfam" id="PF19328">
    <property type="entry name" value="DAP_DH_C"/>
    <property type="match status" value="1"/>
</dbReference>
<dbReference type="EMBL" id="JAEACQ010000281">
    <property type="protein sequence ID" value="MBL7631693.1"/>
    <property type="molecule type" value="Genomic_DNA"/>
</dbReference>
<dbReference type="CDD" id="cd24146">
    <property type="entry name" value="nat-AmDH_N_like"/>
    <property type="match status" value="1"/>
</dbReference>
<evidence type="ECO:0000313" key="2">
    <source>
        <dbReference type="EMBL" id="MBL7631693.1"/>
    </source>
</evidence>
<evidence type="ECO:0000313" key="3">
    <source>
        <dbReference type="Proteomes" id="UP000604475"/>
    </source>
</evidence>
<accession>A0A937US15</accession>
<reference evidence="2" key="1">
    <citation type="submission" date="2020-12" db="EMBL/GenBank/DDBJ databases">
        <title>Genomic characterization of non-nitrogen-fixing Frankia strains.</title>
        <authorList>
            <person name="Carlos-Shanley C."/>
            <person name="Guerra T."/>
            <person name="Hahn D."/>
        </authorList>
    </citation>
    <scope>NUCLEOTIDE SEQUENCE</scope>
    <source>
        <strain evidence="2">CN6</strain>
    </source>
</reference>
<gene>
    <name evidence="2" type="ORF">I7412_31950</name>
</gene>
<dbReference type="Gene3D" id="3.40.50.720">
    <property type="entry name" value="NAD(P)-binding Rossmann-like Domain"/>
    <property type="match status" value="1"/>
</dbReference>
<organism evidence="2 3">
    <name type="scientific">Frankia nepalensis</name>
    <dbReference type="NCBI Taxonomy" id="1836974"/>
    <lineage>
        <taxon>Bacteria</taxon>
        <taxon>Bacillati</taxon>
        <taxon>Actinomycetota</taxon>
        <taxon>Actinomycetes</taxon>
        <taxon>Frankiales</taxon>
        <taxon>Frankiaceae</taxon>
        <taxon>Frankia</taxon>
    </lineage>
</organism>
<name>A0A937US15_9ACTN</name>
<feature type="domain" description="2,4-diaminopentanoate dehydrogenase C-terminal" evidence="1">
    <location>
        <begin position="203"/>
        <end position="342"/>
    </location>
</feature>
<comment type="caution">
    <text evidence="2">The sequence shown here is derived from an EMBL/GenBank/DDBJ whole genome shotgun (WGS) entry which is preliminary data.</text>
</comment>
<dbReference type="InterPro" id="IPR036291">
    <property type="entry name" value="NAD(P)-bd_dom_sf"/>
</dbReference>
<evidence type="ECO:0000259" key="1">
    <source>
        <dbReference type="Pfam" id="PF19328"/>
    </source>
</evidence>
<dbReference type="AlphaFoldDB" id="A0A937US15"/>
<dbReference type="SUPFAM" id="SSF51735">
    <property type="entry name" value="NAD(P)-binding Rossmann-fold domains"/>
    <property type="match status" value="1"/>
</dbReference>
<dbReference type="RefSeq" id="WP_203005950.1">
    <property type="nucleotide sequence ID" value="NZ_JADWYU010000192.1"/>
</dbReference>
<dbReference type="Proteomes" id="UP000604475">
    <property type="component" value="Unassembled WGS sequence"/>
</dbReference>
<keyword evidence="3" id="KW-1185">Reference proteome</keyword>
<proteinExistence type="predicted"/>
<sequence length="351" mass="36791">MSSRVVQWATGTTGRLALRAVIDAPDLELVGVRVYDPEKVGADAGDLAGRPATGVRATDSKDELLALAPDVVLYMGRVETNPEGCFTDVADLLAAGADVIATGSSFVDTRAFDLERHQALAAACEKGRSTFLGLGLFPGFWGEVVAPVLSRLAFQCDRIFVREHLSYAEYPSTQLIFDVMGYGHAPDATGPLLSDPRRAAGAFTGTATILAKSLGLAVASVEPFREVAVTDRELTVAAGVIPAGTVGAMRLGVLADCGPVTIAVEHVTWMAPDVAPRWSAPGEGYQIEFDGAPTLRCTLVLGTRGEDHTDMGCLATAMHAVHAIPAVRAAAPGVLDLADVPTFLGRLPWPT</sequence>
<protein>
    <submittedName>
        <fullName evidence="2">Dihydrodipicolinate reductase</fullName>
    </submittedName>
</protein>
<dbReference type="InterPro" id="IPR045760">
    <property type="entry name" value="DAP_DH_C"/>
</dbReference>